<dbReference type="EMBL" id="PUHQ01000026">
    <property type="protein sequence ID" value="KAG0662516.1"/>
    <property type="molecule type" value="Genomic_DNA"/>
</dbReference>
<evidence type="ECO:0000313" key="5">
    <source>
        <dbReference type="EMBL" id="KAG0662516.1"/>
    </source>
</evidence>
<comment type="caution">
    <text evidence="5">The sequence shown here is derived from an EMBL/GenBank/DDBJ whole genome shotgun (WGS) entry which is preliminary data.</text>
</comment>
<feature type="region of interest" description="Disordered" evidence="3">
    <location>
        <begin position="144"/>
        <end position="175"/>
    </location>
</feature>
<dbReference type="GO" id="GO:0046982">
    <property type="term" value="F:protein heterodimerization activity"/>
    <property type="evidence" value="ECO:0007669"/>
    <property type="project" value="InterPro"/>
</dbReference>
<dbReference type="AlphaFoldDB" id="A0A9P7B7G8"/>
<organism evidence="5 6">
    <name type="scientific">Rhodotorula mucilaginosa</name>
    <name type="common">Yeast</name>
    <name type="synonym">Rhodotorula rubra</name>
    <dbReference type="NCBI Taxonomy" id="5537"/>
    <lineage>
        <taxon>Eukaryota</taxon>
        <taxon>Fungi</taxon>
        <taxon>Dikarya</taxon>
        <taxon>Basidiomycota</taxon>
        <taxon>Pucciniomycotina</taxon>
        <taxon>Microbotryomycetes</taxon>
        <taxon>Sporidiobolales</taxon>
        <taxon>Sporidiobolaceae</taxon>
        <taxon>Rhodotorula</taxon>
    </lineage>
</organism>
<dbReference type="SUPFAM" id="SSF47113">
    <property type="entry name" value="Histone-fold"/>
    <property type="match status" value="1"/>
</dbReference>
<dbReference type="PANTHER" id="PTHR46138:SF1">
    <property type="entry name" value="PROTEIN DR1"/>
    <property type="match status" value="1"/>
</dbReference>
<evidence type="ECO:0000259" key="4">
    <source>
        <dbReference type="Pfam" id="PF00808"/>
    </source>
</evidence>
<dbReference type="InterPro" id="IPR003958">
    <property type="entry name" value="CBFA_NFYB_domain"/>
</dbReference>
<dbReference type="PANTHER" id="PTHR46138">
    <property type="entry name" value="PROTEIN DR1"/>
    <property type="match status" value="1"/>
</dbReference>
<evidence type="ECO:0000256" key="3">
    <source>
        <dbReference type="SAM" id="MobiDB-lite"/>
    </source>
</evidence>
<dbReference type="InterPro" id="IPR009072">
    <property type="entry name" value="Histone-fold"/>
</dbReference>
<evidence type="ECO:0000256" key="1">
    <source>
        <dbReference type="ARBA" id="ARBA00004123"/>
    </source>
</evidence>
<dbReference type="GO" id="GO:0017025">
    <property type="term" value="F:TBP-class protein binding"/>
    <property type="evidence" value="ECO:0007669"/>
    <property type="project" value="TreeGrafter"/>
</dbReference>
<evidence type="ECO:0000313" key="6">
    <source>
        <dbReference type="Proteomes" id="UP000777482"/>
    </source>
</evidence>
<name>A0A9P7B7G8_RHOMI</name>
<feature type="compositionally biased region" description="Gly residues" evidence="3">
    <location>
        <begin position="150"/>
        <end position="160"/>
    </location>
</feature>
<dbReference type="OrthoDB" id="601405at2759"/>
<dbReference type="Proteomes" id="UP000777482">
    <property type="component" value="Unassembled WGS sequence"/>
</dbReference>
<sequence>MSDDESPRNSAADDEVALPKATVHKLVQEFLPAGFSATKEVKDLMVDCCKEFLLTVSSEANEICEKDSKKTMSPEHIVSALKELGFDEFVAQVEDVFKEHKELAKASLLLLLGERARKAKKASGNGMTEEEMLRIQEELFAKSRARMDAGGSGEASGEGEGAAAVQADEPKAETE</sequence>
<dbReference type="FunFam" id="1.10.20.10:FF:000019">
    <property type="entry name" value="Negative cofactor 2 beta"/>
    <property type="match status" value="1"/>
</dbReference>
<protein>
    <submittedName>
        <fullName evidence="5">Negative cofactor 2 transcription regulator complex subunit ncb2</fullName>
    </submittedName>
</protein>
<dbReference type="Pfam" id="PF00808">
    <property type="entry name" value="CBFD_NFYB_HMF"/>
    <property type="match status" value="1"/>
</dbReference>
<reference evidence="5 6" key="1">
    <citation type="submission" date="2020-11" db="EMBL/GenBank/DDBJ databases">
        <title>Kefir isolates.</title>
        <authorList>
            <person name="Marcisauskas S."/>
            <person name="Kim Y."/>
            <person name="Blasche S."/>
        </authorList>
    </citation>
    <scope>NUCLEOTIDE SEQUENCE [LARGE SCALE GENOMIC DNA]</scope>
    <source>
        <strain evidence="5 6">KR</strain>
    </source>
</reference>
<accession>A0A9P7B7G8</accession>
<dbReference type="GO" id="GO:0017054">
    <property type="term" value="C:negative cofactor 2 complex"/>
    <property type="evidence" value="ECO:0007669"/>
    <property type="project" value="InterPro"/>
</dbReference>
<feature type="domain" description="Transcription factor CBF/NF-Y/archaeal histone" evidence="4">
    <location>
        <begin position="18"/>
        <end position="81"/>
    </location>
</feature>
<dbReference type="GO" id="GO:0051123">
    <property type="term" value="P:RNA polymerase II preinitiation complex assembly"/>
    <property type="evidence" value="ECO:0007669"/>
    <property type="project" value="TreeGrafter"/>
</dbReference>
<comment type="subcellular location">
    <subcellularLocation>
        <location evidence="1">Nucleus</location>
    </subcellularLocation>
</comment>
<evidence type="ECO:0000256" key="2">
    <source>
        <dbReference type="ARBA" id="ARBA00023242"/>
    </source>
</evidence>
<proteinExistence type="predicted"/>
<gene>
    <name evidence="5" type="primary">NCB2</name>
    <name evidence="5" type="ORF">C6P46_003256</name>
</gene>
<keyword evidence="6" id="KW-1185">Reference proteome</keyword>
<dbReference type="CDD" id="cd22905">
    <property type="entry name" value="HFD_Dr1"/>
    <property type="match status" value="1"/>
</dbReference>
<keyword evidence="2" id="KW-0539">Nucleus</keyword>
<dbReference type="GO" id="GO:0000122">
    <property type="term" value="P:negative regulation of transcription by RNA polymerase II"/>
    <property type="evidence" value="ECO:0007669"/>
    <property type="project" value="InterPro"/>
</dbReference>
<dbReference type="InterPro" id="IPR042225">
    <property type="entry name" value="Ncb2"/>
</dbReference>
<dbReference type="GO" id="GO:0016251">
    <property type="term" value="F:RNA polymerase II general transcription initiation factor activity"/>
    <property type="evidence" value="ECO:0007669"/>
    <property type="project" value="TreeGrafter"/>
</dbReference>
<dbReference type="Gene3D" id="1.10.20.10">
    <property type="entry name" value="Histone, subunit A"/>
    <property type="match status" value="1"/>
</dbReference>